<dbReference type="Gene3D" id="1.10.2080.10">
    <property type="entry name" value="Insect odorant-binding protein A10/Ejaculatory bulb-specific protein 3"/>
    <property type="match status" value="1"/>
</dbReference>
<dbReference type="EMBL" id="JQ253631">
    <property type="protein sequence ID" value="AFF18034.1"/>
    <property type="molecule type" value="mRNA"/>
</dbReference>
<proteinExistence type="evidence at transcript level"/>
<dbReference type="Pfam" id="PF03392">
    <property type="entry name" value="OS-D"/>
    <property type="match status" value="1"/>
</dbReference>
<dbReference type="InterPro" id="IPR005055">
    <property type="entry name" value="A10/PebIII"/>
</dbReference>
<dbReference type="AlphaFoldDB" id="H9C8H5"/>
<reference evidence="1" key="1">
    <citation type="journal article" date="2014" name="PLoS ONE">
        <title>Molecular evidence of RNA editing in bombyx chemosensory protein family.</title>
        <authorList>
            <person name="Xuan N."/>
            <person name="Bu X."/>
            <person name="Liu Y.Y."/>
            <person name="Yang X."/>
            <person name="Liu G.X."/>
            <person name="Fan Z.X."/>
            <person name="Bi Y.P."/>
            <person name="Yang L.Q."/>
            <person name="Lou Q.N."/>
            <person name="Rajashekar B."/>
            <person name="Leppik G."/>
            <person name="Kasvandik S."/>
            <person name="Picimbon J.F."/>
        </authorList>
    </citation>
    <scope>NUCLEOTIDE SEQUENCE</scope>
    <source>
        <strain evidence="1">Qingsong x Haoyue</strain>
    </source>
</reference>
<evidence type="ECO:0000313" key="1">
    <source>
        <dbReference type="EMBL" id="AFF18034.1"/>
    </source>
</evidence>
<dbReference type="SUPFAM" id="SSF100910">
    <property type="entry name" value="Chemosensory protein Csp2"/>
    <property type="match status" value="1"/>
</dbReference>
<name>H9C8H5_BOMMO</name>
<organism evidence="1">
    <name type="scientific">Bombyx mori</name>
    <name type="common">Silk moth</name>
    <dbReference type="NCBI Taxonomy" id="7091"/>
    <lineage>
        <taxon>Eukaryota</taxon>
        <taxon>Metazoa</taxon>
        <taxon>Ecdysozoa</taxon>
        <taxon>Arthropoda</taxon>
        <taxon>Hexapoda</taxon>
        <taxon>Insecta</taxon>
        <taxon>Pterygota</taxon>
        <taxon>Neoptera</taxon>
        <taxon>Endopterygota</taxon>
        <taxon>Lepidoptera</taxon>
        <taxon>Glossata</taxon>
        <taxon>Ditrysia</taxon>
        <taxon>Bombycoidea</taxon>
        <taxon>Bombycidae</taxon>
        <taxon>Bombycinae</taxon>
        <taxon>Bombyx</taxon>
    </lineage>
</organism>
<protein>
    <submittedName>
        <fullName evidence="1">Mutant chemosensory protein 2 variant</fullName>
    </submittedName>
</protein>
<accession>H9C8H5</accession>
<sequence length="105" mass="12499">QDKYEPIDDSFDASEVLSNERLLKSYTKCLLNQGPCTAELKKIKDKFQKLWRPIVRNVLINRSRWRNNLRKELRRHTRSYGTSSLLFTTLKENIKLLSKIFLSLK</sequence>
<dbReference type="InterPro" id="IPR036682">
    <property type="entry name" value="OS_D_A10/PebIII_sf"/>
</dbReference>
<feature type="non-terminal residue" evidence="1">
    <location>
        <position position="1"/>
    </location>
</feature>